<proteinExistence type="predicted"/>
<reference evidence="1 2" key="1">
    <citation type="submission" date="2018-06" db="EMBL/GenBank/DDBJ databases">
        <title>Genomic Encyclopedia of Archaeal and Bacterial Type Strains, Phase II (KMG-II): from individual species to whole genera.</title>
        <authorList>
            <person name="Goeker M."/>
        </authorList>
    </citation>
    <scope>NUCLEOTIDE SEQUENCE [LARGE SCALE GENOMIC DNA]</scope>
    <source>
        <strain evidence="1 2">T4</strain>
    </source>
</reference>
<dbReference type="OrthoDB" id="665360at2"/>
<protein>
    <recommendedName>
        <fullName evidence="3">Antitoxin component YwqK of YwqJK toxin-antitoxin module</fullName>
    </recommendedName>
</protein>
<dbReference type="Gene3D" id="2.20.110.10">
    <property type="entry name" value="Histone H3 K4-specific methyltransferase SET7/9 N-terminal domain"/>
    <property type="match status" value="1"/>
</dbReference>
<dbReference type="AlphaFoldDB" id="A0A326RKA8"/>
<evidence type="ECO:0008006" key="3">
    <source>
        <dbReference type="Google" id="ProtNLM"/>
    </source>
</evidence>
<dbReference type="SUPFAM" id="SSF50242">
    <property type="entry name" value="TIMP-like"/>
    <property type="match status" value="1"/>
</dbReference>
<sequence length="315" mass="36524">MTKSKLKFFLLIGFLLIQIGPVLACRCLLPVNFTLGEVESYDYVAWVKVKGRKPSESKGEVTTYEERFHWAEIEELHRFKGNSTKELKIRGGHRDLGFVTSCDLGMEVGEEWVLFAKESNGEFMVGACSRSEKYRENDGFRDWGSERGIRMLSVLDSAFNQGKLDIMQISKDTLFFPNGKIERVKFPSDQDGIVELNYFTPLGNLIGVEHLKNGLRHGFYAWNYNDGTRLTQKNYKNGVQVGLSYFWTKEFPDKPHGESFYDDQGKWVFSREYTVGVYGRFLSQESIMDHEKKKLIYRIYDEFGMKMAEESQEID</sequence>
<comment type="caution">
    <text evidence="1">The sequence shown here is derived from an EMBL/GenBank/DDBJ whole genome shotgun (WGS) entry which is preliminary data.</text>
</comment>
<organism evidence="1 2">
    <name type="scientific">Algoriphagus aquaeductus</name>
    <dbReference type="NCBI Taxonomy" id="475299"/>
    <lineage>
        <taxon>Bacteria</taxon>
        <taxon>Pseudomonadati</taxon>
        <taxon>Bacteroidota</taxon>
        <taxon>Cytophagia</taxon>
        <taxon>Cytophagales</taxon>
        <taxon>Cyclobacteriaceae</taxon>
        <taxon>Algoriphagus</taxon>
    </lineage>
</organism>
<dbReference type="SUPFAM" id="SSF82185">
    <property type="entry name" value="Histone H3 K4-specific methyltransferase SET7/9 N-terminal domain"/>
    <property type="match status" value="1"/>
</dbReference>
<keyword evidence="2" id="KW-1185">Reference proteome</keyword>
<evidence type="ECO:0000313" key="1">
    <source>
        <dbReference type="EMBL" id="PZV78590.1"/>
    </source>
</evidence>
<dbReference type="RefSeq" id="WP_111394430.1">
    <property type="nucleotide sequence ID" value="NZ_QKTX01000016.1"/>
</dbReference>
<dbReference type="Proteomes" id="UP000248917">
    <property type="component" value="Unassembled WGS sequence"/>
</dbReference>
<gene>
    <name evidence="1" type="ORF">CLV31_11619</name>
</gene>
<dbReference type="InterPro" id="IPR008993">
    <property type="entry name" value="TIMP-like_OB-fold"/>
</dbReference>
<accession>A0A326RKA8</accession>
<dbReference type="EMBL" id="QKTX01000016">
    <property type="protein sequence ID" value="PZV78590.1"/>
    <property type="molecule type" value="Genomic_DNA"/>
</dbReference>
<evidence type="ECO:0000313" key="2">
    <source>
        <dbReference type="Proteomes" id="UP000248917"/>
    </source>
</evidence>
<name>A0A326RKA8_9BACT</name>